<dbReference type="Proteomes" id="UP001431776">
    <property type="component" value="Unassembled WGS sequence"/>
</dbReference>
<evidence type="ECO:0000313" key="9">
    <source>
        <dbReference type="EMBL" id="MDI6451494.1"/>
    </source>
</evidence>
<evidence type="ECO:0000256" key="1">
    <source>
        <dbReference type="ARBA" id="ARBA00004141"/>
    </source>
</evidence>
<accession>A0AAW6U742</accession>
<name>A0AAW6U742_9BACT</name>
<reference evidence="9" key="1">
    <citation type="submission" date="2023-05" db="EMBL/GenBank/DDBJ databases">
        <title>Anaerotaeda fermentans gen. nov., sp. nov., a novel anaerobic planctomycete of the new family within the order Sedimentisphaerales isolated from Taman Peninsula, Russia.</title>
        <authorList>
            <person name="Khomyakova M.A."/>
            <person name="Merkel A.Y."/>
            <person name="Slobodkin A.I."/>
        </authorList>
    </citation>
    <scope>NUCLEOTIDE SEQUENCE</scope>
    <source>
        <strain evidence="9">M17dextr</strain>
    </source>
</reference>
<feature type="transmembrane region" description="Helical" evidence="6">
    <location>
        <begin position="79"/>
        <end position="98"/>
    </location>
</feature>
<keyword evidence="3 6" id="KW-1133">Transmembrane helix</keyword>
<dbReference type="InterPro" id="IPR004842">
    <property type="entry name" value="SLC12A_fam"/>
</dbReference>
<feature type="domain" description="Amino acid permease/ SLC12A" evidence="7">
    <location>
        <begin position="2"/>
        <end position="193"/>
    </location>
</feature>
<dbReference type="GO" id="GO:0015377">
    <property type="term" value="F:chloride:monoatomic cation symporter activity"/>
    <property type="evidence" value="ECO:0007669"/>
    <property type="project" value="InterPro"/>
</dbReference>
<dbReference type="InterPro" id="IPR018491">
    <property type="entry name" value="SLC12_C"/>
</dbReference>
<feature type="domain" description="SLC12A transporter C-terminal" evidence="8">
    <location>
        <begin position="325"/>
        <end position="399"/>
    </location>
</feature>
<dbReference type="PANTHER" id="PTHR11827">
    <property type="entry name" value="SOLUTE CARRIER FAMILY 12, CATION COTRANSPORTERS"/>
    <property type="match status" value="1"/>
</dbReference>
<sequence>PALIYAGVICATLSSALGSMMGAPRILQAFARDKVFRPLYWFGRGSRRRDEPRRATVLTFLIAQVGILAGDLDTVAPVITMFFLMTYGTVNLACFYEGRSNNPSFRPTFRLNHWSVALFGAIGCLGVMFLINAVWAAVSIVLAGALYFFIARHEVQVKWGDVGSGLAYQRARKALLRLERERYHPKNWRPSVLVLAGGARNRLHLCEYASWFTTDRGIVSIAQVIRGELEDLLDRRREAENILRKSILEADVPAFPVVVVEEDIHAAIKALLQCHGIGGMRPNTVMLGWSEDPDNMGVFSETLAITKRMKRSLIIIACQQEQEKAYIPDGAINVWWTSQKNGALMLLLAYLLTRNNEWRDRPLRIIRPVAPKADIQNIEKEMDELLSRARIEADLVIVPTETALDAVRAAMQPSAVLFVGFELPDEDSDPFIPQFQPIVDLPGDVILVYNAGDVSLDA</sequence>
<gene>
    <name evidence="9" type="ORF">QJ522_20705</name>
</gene>
<dbReference type="Pfam" id="PF03522">
    <property type="entry name" value="SLC12"/>
    <property type="match status" value="2"/>
</dbReference>
<dbReference type="EMBL" id="JASCXX010000037">
    <property type="protein sequence ID" value="MDI6451494.1"/>
    <property type="molecule type" value="Genomic_DNA"/>
</dbReference>
<keyword evidence="4 6" id="KW-0472">Membrane</keyword>
<dbReference type="AlphaFoldDB" id="A0AAW6U742"/>
<evidence type="ECO:0000256" key="5">
    <source>
        <dbReference type="SAM" id="Coils"/>
    </source>
</evidence>
<feature type="non-terminal residue" evidence="9">
    <location>
        <position position="1"/>
    </location>
</feature>
<dbReference type="PANTHER" id="PTHR11827:SF72">
    <property type="entry name" value="GH08340P"/>
    <property type="match status" value="1"/>
</dbReference>
<feature type="transmembrane region" description="Helical" evidence="6">
    <location>
        <begin position="118"/>
        <end position="150"/>
    </location>
</feature>
<dbReference type="RefSeq" id="WP_349246900.1">
    <property type="nucleotide sequence ID" value="NZ_JASCXX010000037.1"/>
</dbReference>
<evidence type="ECO:0000313" key="10">
    <source>
        <dbReference type="Proteomes" id="UP001431776"/>
    </source>
</evidence>
<dbReference type="GO" id="GO:0016020">
    <property type="term" value="C:membrane"/>
    <property type="evidence" value="ECO:0007669"/>
    <property type="project" value="UniProtKB-SubCell"/>
</dbReference>
<comment type="caution">
    <text evidence="9">The sequence shown here is derived from an EMBL/GenBank/DDBJ whole genome shotgun (WGS) entry which is preliminary data.</text>
</comment>
<dbReference type="Pfam" id="PF00324">
    <property type="entry name" value="AA_permease"/>
    <property type="match status" value="1"/>
</dbReference>
<dbReference type="Gene3D" id="1.20.1740.10">
    <property type="entry name" value="Amino acid/polyamine transporter I"/>
    <property type="match status" value="1"/>
</dbReference>
<feature type="domain" description="SLC12A transporter C-terminal" evidence="8">
    <location>
        <begin position="204"/>
        <end position="292"/>
    </location>
</feature>
<evidence type="ECO:0000256" key="3">
    <source>
        <dbReference type="ARBA" id="ARBA00022989"/>
    </source>
</evidence>
<protein>
    <submittedName>
        <fullName evidence="9">Amino acid permease</fullName>
    </submittedName>
</protein>
<proteinExistence type="predicted"/>
<keyword evidence="5" id="KW-0175">Coiled coil</keyword>
<organism evidence="9 10">
    <name type="scientific">Anaerobaca lacustris</name>
    <dbReference type="NCBI Taxonomy" id="3044600"/>
    <lineage>
        <taxon>Bacteria</taxon>
        <taxon>Pseudomonadati</taxon>
        <taxon>Planctomycetota</taxon>
        <taxon>Phycisphaerae</taxon>
        <taxon>Sedimentisphaerales</taxon>
        <taxon>Anaerobacaceae</taxon>
        <taxon>Anaerobaca</taxon>
    </lineage>
</organism>
<keyword evidence="2 6" id="KW-0812">Transmembrane</keyword>
<evidence type="ECO:0000256" key="6">
    <source>
        <dbReference type="SAM" id="Phobius"/>
    </source>
</evidence>
<evidence type="ECO:0000256" key="2">
    <source>
        <dbReference type="ARBA" id="ARBA00022692"/>
    </source>
</evidence>
<comment type="subcellular location">
    <subcellularLocation>
        <location evidence="1">Membrane</location>
        <topology evidence="1">Multi-pass membrane protein</topology>
    </subcellularLocation>
</comment>
<evidence type="ECO:0000256" key="4">
    <source>
        <dbReference type="ARBA" id="ARBA00023136"/>
    </source>
</evidence>
<keyword evidence="10" id="KW-1185">Reference proteome</keyword>
<feature type="coiled-coil region" evidence="5">
    <location>
        <begin position="222"/>
        <end position="249"/>
    </location>
</feature>
<evidence type="ECO:0000259" key="7">
    <source>
        <dbReference type="Pfam" id="PF00324"/>
    </source>
</evidence>
<dbReference type="InterPro" id="IPR004841">
    <property type="entry name" value="AA-permease/SLC12A_dom"/>
</dbReference>
<evidence type="ECO:0000259" key="8">
    <source>
        <dbReference type="Pfam" id="PF03522"/>
    </source>
</evidence>